<dbReference type="AlphaFoldDB" id="A0A2M8PY07"/>
<gene>
    <name evidence="1" type="ORF">CUN49_10075</name>
    <name evidence="2" type="ORF">CUN50_04075</name>
</gene>
<evidence type="ECO:0000313" key="2">
    <source>
        <dbReference type="EMBL" id="PJF42445.1"/>
    </source>
</evidence>
<proteinExistence type="predicted"/>
<reference evidence="3 4" key="1">
    <citation type="submission" date="2017-11" db="EMBL/GenBank/DDBJ databases">
        <title>Evolution of Phototrophy in the Chloroflexi Phylum Driven by Horizontal Gene Transfer.</title>
        <authorList>
            <person name="Ward L.M."/>
            <person name="Hemp J."/>
            <person name="Shih P.M."/>
            <person name="Mcglynn S.E."/>
            <person name="Fischer W."/>
        </authorList>
    </citation>
    <scope>NUCLEOTIDE SEQUENCE [LARGE SCALE GENOMIC DNA]</scope>
    <source>
        <strain evidence="2">CP1_1M</strain>
        <strain evidence="1">JP3_13</strain>
    </source>
</reference>
<accession>A0A2M8PDC8</accession>
<comment type="caution">
    <text evidence="2">The sequence shown here is derived from an EMBL/GenBank/DDBJ whole genome shotgun (WGS) entry which is preliminary data.</text>
</comment>
<dbReference type="Proteomes" id="UP000229681">
    <property type="component" value="Unassembled WGS sequence"/>
</dbReference>
<evidence type="ECO:0000313" key="1">
    <source>
        <dbReference type="EMBL" id="PJF35538.1"/>
    </source>
</evidence>
<sequence>MRAMTLLSIALSATLALSIGLARHIGQFQPLPALIEALGLYAPEQCGSGRICLLGMTPGYSDWQATRSALLPRARDMLYTNQLVVSLDILPKQVDEIFIYFFQSVDKRALGRVQALFRSPEAAPSVGWLIAQHGAPCGISLYTRTASGYRLPQALITLRYPHFLVNVPLPRDHLDASTRIESLYLHDPAYKAERRLEACRDLITDGVQNRAWAGFAAVWRYASLPRR</sequence>
<organism evidence="2 3">
    <name type="scientific">Candidatus Thermofonsia Clade 1 bacterium</name>
    <dbReference type="NCBI Taxonomy" id="2364210"/>
    <lineage>
        <taxon>Bacteria</taxon>
        <taxon>Bacillati</taxon>
        <taxon>Chloroflexota</taxon>
        <taxon>Candidatus Thermofontia</taxon>
        <taxon>Candidatus Thermofonsia Clade 1</taxon>
    </lineage>
</organism>
<dbReference type="Proteomes" id="UP000228947">
    <property type="component" value="Unassembled WGS sequence"/>
</dbReference>
<evidence type="ECO:0000313" key="4">
    <source>
        <dbReference type="Proteomes" id="UP000229681"/>
    </source>
</evidence>
<accession>A0A2M8PY07</accession>
<dbReference type="EMBL" id="PGTL01000017">
    <property type="protein sequence ID" value="PJF42445.1"/>
    <property type="molecule type" value="Genomic_DNA"/>
</dbReference>
<evidence type="ECO:0000313" key="3">
    <source>
        <dbReference type="Proteomes" id="UP000228947"/>
    </source>
</evidence>
<name>A0A2M8PY07_9CHLR</name>
<protein>
    <submittedName>
        <fullName evidence="2">Uncharacterized protein</fullName>
    </submittedName>
</protein>
<dbReference type="EMBL" id="PGTM01000142">
    <property type="protein sequence ID" value="PJF35538.1"/>
    <property type="molecule type" value="Genomic_DNA"/>
</dbReference>